<keyword evidence="7" id="KW-0175">Coiled coil</keyword>
<evidence type="ECO:0000256" key="6">
    <source>
        <dbReference type="ARBA" id="ARBA00023034"/>
    </source>
</evidence>
<evidence type="ECO:0000256" key="10">
    <source>
        <dbReference type="ARBA" id="ARBA00039744"/>
    </source>
</evidence>
<keyword evidence="3 11" id="KW-0812">Transmembrane</keyword>
<name>S4RTV7_PETMA</name>
<keyword evidence="4" id="KW-0653">Protein transport</keyword>
<evidence type="ECO:0000256" key="11">
    <source>
        <dbReference type="SAM" id="Phobius"/>
    </source>
</evidence>
<dbReference type="OMA" id="RLMCYLI"/>
<feature type="transmembrane region" description="Helical" evidence="11">
    <location>
        <begin position="89"/>
        <end position="108"/>
    </location>
</feature>
<reference evidence="13" key="2">
    <citation type="submission" date="2025-09" db="UniProtKB">
        <authorList>
            <consortium name="Ensembl"/>
        </authorList>
    </citation>
    <scope>IDENTIFICATION</scope>
</reference>
<keyword evidence="5 11" id="KW-1133">Transmembrane helix</keyword>
<comment type="subcellular location">
    <subcellularLocation>
        <location evidence="1">Golgi apparatus membrane</location>
        <topology evidence="1">Single-pass type IV membrane protein</topology>
    </subcellularLocation>
</comment>
<dbReference type="Gene3D" id="1.20.5.110">
    <property type="match status" value="1"/>
</dbReference>
<evidence type="ECO:0000256" key="9">
    <source>
        <dbReference type="ARBA" id="ARBA00037250"/>
    </source>
</evidence>
<evidence type="ECO:0000313" key="13">
    <source>
        <dbReference type="Ensembl" id="ENSPMAP00000008647.1"/>
    </source>
</evidence>
<evidence type="ECO:0000256" key="3">
    <source>
        <dbReference type="ARBA" id="ARBA00022692"/>
    </source>
</evidence>
<feature type="domain" description="T-SNARE coiled-coil homology" evidence="12">
    <location>
        <begin position="17"/>
        <end position="79"/>
    </location>
</feature>
<accession>S4RTV7</accession>
<evidence type="ECO:0000256" key="4">
    <source>
        <dbReference type="ARBA" id="ARBA00022927"/>
    </source>
</evidence>
<evidence type="ECO:0000256" key="1">
    <source>
        <dbReference type="ARBA" id="ARBA00004409"/>
    </source>
</evidence>
<evidence type="ECO:0000256" key="5">
    <source>
        <dbReference type="ARBA" id="ARBA00022989"/>
    </source>
</evidence>
<dbReference type="InterPro" id="IPR039899">
    <property type="entry name" value="BET1_SNARE"/>
</dbReference>
<evidence type="ECO:0000256" key="8">
    <source>
        <dbReference type="ARBA" id="ARBA00023136"/>
    </source>
</evidence>
<dbReference type="SUPFAM" id="SSF58038">
    <property type="entry name" value="SNARE fusion complex"/>
    <property type="match status" value="1"/>
</dbReference>
<evidence type="ECO:0000256" key="7">
    <source>
        <dbReference type="ARBA" id="ARBA00023054"/>
    </source>
</evidence>
<keyword evidence="6" id="KW-0333">Golgi apparatus</keyword>
<dbReference type="FunFam" id="1.20.5.110:FF:000038">
    <property type="entry name" value="BET1-like protein isoform X2"/>
    <property type="match status" value="1"/>
</dbReference>
<protein>
    <recommendedName>
        <fullName evidence="10">BET1-like protein</fullName>
    </recommendedName>
</protein>
<dbReference type="InterPro" id="IPR000727">
    <property type="entry name" value="T_SNARE_dom"/>
</dbReference>
<sequence>MGKLRCVQTRVTGGVEQMLDTENQRATEVLSSKVSRLKSFALEIDKETEEHNQYLDGMDSEFMSVTGLLSGSVKRFSSMVRSGRDNRRLTCYLVAALVISFLVLYYLVWRVRT</sequence>
<dbReference type="GO" id="GO:0000139">
    <property type="term" value="C:Golgi membrane"/>
    <property type="evidence" value="ECO:0007669"/>
    <property type="project" value="UniProtKB-SubCell"/>
</dbReference>
<dbReference type="PANTHER" id="PTHR12791">
    <property type="entry name" value="GOLGI SNARE BET1-RELATED"/>
    <property type="match status" value="1"/>
</dbReference>
<dbReference type="AlphaFoldDB" id="S4RTV7"/>
<dbReference type="GO" id="GO:0015031">
    <property type="term" value="P:protein transport"/>
    <property type="evidence" value="ECO:0007669"/>
    <property type="project" value="UniProtKB-KW"/>
</dbReference>
<dbReference type="CDD" id="cd15853">
    <property type="entry name" value="SNARE_Bet1"/>
    <property type="match status" value="1"/>
</dbReference>
<dbReference type="Ensembl" id="ENSPMAT00000008686.1">
    <property type="protein sequence ID" value="ENSPMAP00000008647.1"/>
    <property type="gene ID" value="ENSPMAG00000007863.1"/>
</dbReference>
<dbReference type="GeneTree" id="ENSGT00940000160208"/>
<dbReference type="PROSITE" id="PS50192">
    <property type="entry name" value="T_SNARE"/>
    <property type="match status" value="1"/>
</dbReference>
<evidence type="ECO:0000256" key="2">
    <source>
        <dbReference type="ARBA" id="ARBA00022448"/>
    </source>
</evidence>
<organism evidence="13">
    <name type="scientific">Petromyzon marinus</name>
    <name type="common">Sea lamprey</name>
    <dbReference type="NCBI Taxonomy" id="7757"/>
    <lineage>
        <taxon>Eukaryota</taxon>
        <taxon>Metazoa</taxon>
        <taxon>Chordata</taxon>
        <taxon>Craniata</taxon>
        <taxon>Vertebrata</taxon>
        <taxon>Cyclostomata</taxon>
        <taxon>Hyperoartia</taxon>
        <taxon>Petromyzontiformes</taxon>
        <taxon>Petromyzontidae</taxon>
        <taxon>Petromyzon</taxon>
    </lineage>
</organism>
<evidence type="ECO:0000259" key="12">
    <source>
        <dbReference type="PROSITE" id="PS50192"/>
    </source>
</evidence>
<keyword evidence="2" id="KW-0813">Transport</keyword>
<dbReference type="STRING" id="7757.ENSPMAP00000008647"/>
<proteinExistence type="predicted"/>
<comment type="function">
    <text evidence="9">Vesicle SNARE required for targeting and fusion of retrograde transport vesicles with the Golgi complex. Required for the integrity of the Golgi complex.</text>
</comment>
<keyword evidence="8 11" id="KW-0472">Membrane</keyword>
<reference evidence="13" key="1">
    <citation type="submission" date="2025-08" db="UniProtKB">
        <authorList>
            <consortium name="Ensembl"/>
        </authorList>
    </citation>
    <scope>IDENTIFICATION</scope>
</reference>